<feature type="signal peptide" evidence="1">
    <location>
        <begin position="1"/>
        <end position="27"/>
    </location>
</feature>
<comment type="caution">
    <text evidence="2">The sequence shown here is derived from an EMBL/GenBank/DDBJ whole genome shotgun (WGS) entry which is preliminary data.</text>
</comment>
<dbReference type="EMBL" id="JADQDC010000006">
    <property type="protein sequence ID" value="MBF9151522.1"/>
    <property type="molecule type" value="Genomic_DNA"/>
</dbReference>
<dbReference type="Proteomes" id="UP000600799">
    <property type="component" value="Unassembled WGS sequence"/>
</dbReference>
<protein>
    <recommendedName>
        <fullName evidence="4">Spore coat protein U domain-containing protein</fullName>
    </recommendedName>
</protein>
<feature type="chain" id="PRO_5045557618" description="Spore coat protein U domain-containing protein" evidence="1">
    <location>
        <begin position="28"/>
        <end position="205"/>
    </location>
</feature>
<proteinExistence type="predicted"/>
<evidence type="ECO:0000256" key="1">
    <source>
        <dbReference type="SAM" id="SignalP"/>
    </source>
</evidence>
<dbReference type="RefSeq" id="WP_196275831.1">
    <property type="nucleotide sequence ID" value="NZ_JADQDC010000006.1"/>
</dbReference>
<evidence type="ECO:0000313" key="3">
    <source>
        <dbReference type="Proteomes" id="UP000600799"/>
    </source>
</evidence>
<evidence type="ECO:0000313" key="2">
    <source>
        <dbReference type="EMBL" id="MBF9151522.1"/>
    </source>
</evidence>
<accession>A0ABS0HGY3</accession>
<sequence length="205" mass="19638">MKSRLPIIAGAALFAIALASASAPALAQTVTGTVNLTGNVQGRCSVVSAGGAASSSFTGTIALGTLDEADGTLAPGFETSASASPNGTSVTSRVVCTSASVALAIAADSLANGTRGTAPASGYSNEIDYTAEMQVALASGGNSAVTFSTATGATSSSSANVGRLAASGNNVTVKAYGFATKGSSSNLLVAGSYASTITVNIQPAA</sequence>
<keyword evidence="3" id="KW-1185">Reference proteome</keyword>
<reference evidence="2 3" key="1">
    <citation type="submission" date="2020-11" db="EMBL/GenBank/DDBJ databases">
        <title>The genome sequence of Novosphingobium sp. 1Y9A.</title>
        <authorList>
            <person name="Liu Y."/>
        </authorList>
    </citation>
    <scope>NUCLEOTIDE SEQUENCE [LARGE SCALE GENOMIC DNA]</scope>
    <source>
        <strain evidence="2 3">1Y9A</strain>
    </source>
</reference>
<name>A0ABS0HGY3_9SPHN</name>
<keyword evidence="1" id="KW-0732">Signal</keyword>
<organism evidence="2 3">
    <name type="scientific">Novosphingobium jiangmenense</name>
    <dbReference type="NCBI Taxonomy" id="2791981"/>
    <lineage>
        <taxon>Bacteria</taxon>
        <taxon>Pseudomonadati</taxon>
        <taxon>Pseudomonadota</taxon>
        <taxon>Alphaproteobacteria</taxon>
        <taxon>Sphingomonadales</taxon>
        <taxon>Sphingomonadaceae</taxon>
        <taxon>Novosphingobium</taxon>
    </lineage>
</organism>
<evidence type="ECO:0008006" key="4">
    <source>
        <dbReference type="Google" id="ProtNLM"/>
    </source>
</evidence>
<gene>
    <name evidence="2" type="ORF">I2488_10945</name>
</gene>